<protein>
    <submittedName>
        <fullName evidence="6">Uncharacterized protein</fullName>
    </submittedName>
</protein>
<sequence length="120" mass="13593">MLNLIVRAALKEVQAILQKVKTVDEYFHRSTVASDKLKATQKTGGSRAVAVKKQDVATRWSSTYYMLERCTEIKDPIISTLALINASLPTSSPEEWEMSREILYIIRPFEEVTTEVSAEK</sequence>
<name>A0ABR3L2M4_9TELE</name>
<gene>
    <name evidence="6" type="ORF">QQF64_034430</name>
</gene>
<dbReference type="SUPFAM" id="SSF53098">
    <property type="entry name" value="Ribonuclease H-like"/>
    <property type="match status" value="1"/>
</dbReference>
<keyword evidence="4" id="KW-0862">Zinc</keyword>
<dbReference type="PANTHER" id="PTHR46481">
    <property type="entry name" value="ZINC FINGER BED DOMAIN-CONTAINING PROTEIN 4"/>
    <property type="match status" value="1"/>
</dbReference>
<evidence type="ECO:0000256" key="5">
    <source>
        <dbReference type="ARBA" id="ARBA00023242"/>
    </source>
</evidence>
<evidence type="ECO:0000313" key="6">
    <source>
        <dbReference type="EMBL" id="KAL1246655.1"/>
    </source>
</evidence>
<evidence type="ECO:0000256" key="1">
    <source>
        <dbReference type="ARBA" id="ARBA00004123"/>
    </source>
</evidence>
<dbReference type="InterPro" id="IPR012337">
    <property type="entry name" value="RNaseH-like_sf"/>
</dbReference>
<keyword evidence="7" id="KW-1185">Reference proteome</keyword>
<dbReference type="EMBL" id="JAYMGO010000182">
    <property type="protein sequence ID" value="KAL1246655.1"/>
    <property type="molecule type" value="Genomic_DNA"/>
</dbReference>
<comment type="caution">
    <text evidence="6">The sequence shown here is derived from an EMBL/GenBank/DDBJ whole genome shotgun (WGS) entry which is preliminary data.</text>
</comment>
<proteinExistence type="predicted"/>
<organism evidence="6 7">
    <name type="scientific">Cirrhinus molitorella</name>
    <name type="common">mud carp</name>
    <dbReference type="NCBI Taxonomy" id="172907"/>
    <lineage>
        <taxon>Eukaryota</taxon>
        <taxon>Metazoa</taxon>
        <taxon>Chordata</taxon>
        <taxon>Craniata</taxon>
        <taxon>Vertebrata</taxon>
        <taxon>Euteleostomi</taxon>
        <taxon>Actinopterygii</taxon>
        <taxon>Neopterygii</taxon>
        <taxon>Teleostei</taxon>
        <taxon>Ostariophysi</taxon>
        <taxon>Cypriniformes</taxon>
        <taxon>Cyprinidae</taxon>
        <taxon>Labeoninae</taxon>
        <taxon>Labeonini</taxon>
        <taxon>Cirrhinus</taxon>
    </lineage>
</organism>
<accession>A0ABR3L2M4</accession>
<evidence type="ECO:0000256" key="3">
    <source>
        <dbReference type="ARBA" id="ARBA00022771"/>
    </source>
</evidence>
<keyword evidence="2" id="KW-0479">Metal-binding</keyword>
<dbReference type="PANTHER" id="PTHR46481:SF10">
    <property type="entry name" value="ZINC FINGER BED DOMAIN-CONTAINING PROTEIN 39"/>
    <property type="match status" value="1"/>
</dbReference>
<comment type="subcellular location">
    <subcellularLocation>
        <location evidence="1">Nucleus</location>
    </subcellularLocation>
</comment>
<reference evidence="6 7" key="1">
    <citation type="submission" date="2023-09" db="EMBL/GenBank/DDBJ databases">
        <authorList>
            <person name="Wang M."/>
        </authorList>
    </citation>
    <scope>NUCLEOTIDE SEQUENCE [LARGE SCALE GENOMIC DNA]</scope>
    <source>
        <strain evidence="6">GT-2023</strain>
        <tissue evidence="6">Liver</tissue>
    </source>
</reference>
<evidence type="ECO:0000256" key="2">
    <source>
        <dbReference type="ARBA" id="ARBA00022723"/>
    </source>
</evidence>
<dbReference type="InterPro" id="IPR052035">
    <property type="entry name" value="ZnF_BED_domain_contain"/>
</dbReference>
<keyword evidence="3" id="KW-0863">Zinc-finger</keyword>
<keyword evidence="5" id="KW-0539">Nucleus</keyword>
<evidence type="ECO:0000313" key="7">
    <source>
        <dbReference type="Proteomes" id="UP001558613"/>
    </source>
</evidence>
<dbReference type="Proteomes" id="UP001558613">
    <property type="component" value="Unassembled WGS sequence"/>
</dbReference>
<evidence type="ECO:0000256" key="4">
    <source>
        <dbReference type="ARBA" id="ARBA00022833"/>
    </source>
</evidence>